<name>A0A4Q7UNU4_PSEST</name>
<keyword evidence="1" id="KW-0472">Membrane</keyword>
<evidence type="ECO:0000256" key="1">
    <source>
        <dbReference type="SAM" id="Phobius"/>
    </source>
</evidence>
<feature type="transmembrane region" description="Helical" evidence="1">
    <location>
        <begin position="92"/>
        <end position="112"/>
    </location>
</feature>
<sequence length="228" mass="24076">MSPAAPSLRTWRQLTVWLHVLTSVGWMALAAVMAVSLAFAATHPALRLGALETAHHLDQSLLAPLAAGSALTGIVLSAATAFGFFHHWWVTIKFAITLVQLYLGIFVLSNALDVARTTPEQVPSATGLVLGPALMAGAIAFQGWLSIAKPWGRTPGIRRAKPPTGPRWVFAAAVVAVPVDLTVGLVLGHPRPLAAILVLVVVLVHRAWVLRGSRIAPGARGQLRSSIS</sequence>
<feature type="transmembrane region" description="Helical" evidence="1">
    <location>
        <begin position="168"/>
        <end position="187"/>
    </location>
</feature>
<dbReference type="Proteomes" id="UP000291591">
    <property type="component" value="Unassembled WGS sequence"/>
</dbReference>
<feature type="transmembrane region" description="Helical" evidence="1">
    <location>
        <begin position="124"/>
        <end position="147"/>
    </location>
</feature>
<feature type="transmembrane region" description="Helical" evidence="1">
    <location>
        <begin position="61"/>
        <end position="85"/>
    </location>
</feature>
<dbReference type="EMBL" id="SHKL01000001">
    <property type="protein sequence ID" value="RZT83382.1"/>
    <property type="molecule type" value="Genomic_DNA"/>
</dbReference>
<keyword evidence="1" id="KW-0812">Transmembrane</keyword>
<feature type="transmembrane region" description="Helical" evidence="1">
    <location>
        <begin position="16"/>
        <end position="41"/>
    </location>
</feature>
<dbReference type="OrthoDB" id="8082651at2"/>
<reference evidence="2 3" key="1">
    <citation type="submission" date="2019-02" db="EMBL/GenBank/DDBJ databases">
        <title>Sequencing the genomes of 1000 actinobacteria strains.</title>
        <authorList>
            <person name="Klenk H.-P."/>
        </authorList>
    </citation>
    <scope>NUCLEOTIDE SEQUENCE [LARGE SCALE GENOMIC DNA]</scope>
    <source>
        <strain evidence="2 3">DSM 45779</strain>
    </source>
</reference>
<feature type="transmembrane region" description="Helical" evidence="1">
    <location>
        <begin position="193"/>
        <end position="210"/>
    </location>
</feature>
<evidence type="ECO:0000313" key="2">
    <source>
        <dbReference type="EMBL" id="RZT83382.1"/>
    </source>
</evidence>
<organism evidence="2 3">
    <name type="scientific">Pseudonocardia sediminis</name>
    <dbReference type="NCBI Taxonomy" id="1397368"/>
    <lineage>
        <taxon>Bacteria</taxon>
        <taxon>Bacillati</taxon>
        <taxon>Actinomycetota</taxon>
        <taxon>Actinomycetes</taxon>
        <taxon>Pseudonocardiales</taxon>
        <taxon>Pseudonocardiaceae</taxon>
        <taxon>Pseudonocardia</taxon>
    </lineage>
</organism>
<protein>
    <submittedName>
        <fullName evidence="2">Uncharacterized protein</fullName>
    </submittedName>
</protein>
<proteinExistence type="predicted"/>
<gene>
    <name evidence="2" type="ORF">EV383_0184</name>
</gene>
<comment type="caution">
    <text evidence="2">The sequence shown here is derived from an EMBL/GenBank/DDBJ whole genome shotgun (WGS) entry which is preliminary data.</text>
</comment>
<accession>A0A4Q7UNU4</accession>
<dbReference type="AlphaFoldDB" id="A0A4Q7UNU4"/>
<dbReference type="RefSeq" id="WP_130288143.1">
    <property type="nucleotide sequence ID" value="NZ_SHKL01000001.1"/>
</dbReference>
<keyword evidence="3" id="KW-1185">Reference proteome</keyword>
<keyword evidence="1" id="KW-1133">Transmembrane helix</keyword>
<evidence type="ECO:0000313" key="3">
    <source>
        <dbReference type="Proteomes" id="UP000291591"/>
    </source>
</evidence>